<accession>Q6A8S2</accession>
<protein>
    <submittedName>
        <fullName evidence="1">Uncharacterized protein</fullName>
    </submittedName>
</protein>
<evidence type="ECO:0000313" key="2">
    <source>
        <dbReference type="Proteomes" id="UP000000603"/>
    </source>
</evidence>
<organism evidence="1 2">
    <name type="scientific">Cutibacterium acnes (strain DSM 16379 / KPA171202)</name>
    <name type="common">Propionibacterium acnes</name>
    <dbReference type="NCBI Taxonomy" id="267747"/>
    <lineage>
        <taxon>Bacteria</taxon>
        <taxon>Bacillati</taxon>
        <taxon>Actinomycetota</taxon>
        <taxon>Actinomycetes</taxon>
        <taxon>Propionibacteriales</taxon>
        <taxon>Propionibacteriaceae</taxon>
        <taxon>Cutibacterium</taxon>
    </lineage>
</organism>
<gene>
    <name evidence="1" type="ordered locus">PPA1097</name>
</gene>
<dbReference type="HOGENOM" id="CLU_3102417_0_0_11"/>
<dbReference type="AlphaFoldDB" id="Q6A8S2"/>
<dbReference type="EMBL" id="AE017283">
    <property type="protein sequence ID" value="AAT82844.1"/>
    <property type="molecule type" value="Genomic_DNA"/>
</dbReference>
<sequence length="51" mass="5430">MQETNNGHVIEETYTILETGMITATITDVDTGWSITATKGRPTTSTGTGRA</sequence>
<evidence type="ECO:0000313" key="1">
    <source>
        <dbReference type="EMBL" id="AAT82844.1"/>
    </source>
</evidence>
<name>Q6A8S2_CUTAK</name>
<dbReference type="EnsemblBacteria" id="AAT82844">
    <property type="protein sequence ID" value="AAT82844"/>
    <property type="gene ID" value="PPA1097"/>
</dbReference>
<dbReference type="Proteomes" id="UP000000603">
    <property type="component" value="Chromosome"/>
</dbReference>
<proteinExistence type="predicted"/>
<dbReference type="RefSeq" id="WP_002517725.1">
    <property type="nucleotide sequence ID" value="NZ_CP025935.1"/>
</dbReference>
<dbReference type="KEGG" id="pac:PPA1097"/>
<reference evidence="1 2" key="1">
    <citation type="journal article" date="2004" name="Science">
        <title>The complete genome sequence of Propionibacterium acnes, a commensal of human skin.</title>
        <authorList>
            <person name="Bruggemann H."/>
            <person name="Henne A."/>
            <person name="Hoster F."/>
            <person name="Liesegang H."/>
            <person name="Wiezer A."/>
            <person name="Strittmatter A."/>
            <person name="Hujer S."/>
            <person name="Durre P."/>
            <person name="Gottschalk G."/>
        </authorList>
    </citation>
    <scope>NUCLEOTIDE SEQUENCE [LARGE SCALE GENOMIC DNA]</scope>
    <source>
        <strain evidence="2">DSM 16379 / KPA171202</strain>
    </source>
</reference>